<protein>
    <recommendedName>
        <fullName evidence="6">Dihydroorotase</fullName>
        <shortName evidence="6">DHOase</shortName>
        <ecNumber evidence="6">3.5.2.3</ecNumber>
    </recommendedName>
</protein>
<proteinExistence type="inferred from homology"/>
<sequence length="403" mass="43349">MNVYVENGVITELDSTRTQADTVLEADGLVLAPGLVDMHVHLRDPGLTYKEDILTGCEAAARGGFTSVVCMPNTNPPIDNTDTIRYILEKAEHAKARVYPVCTITRGMKGTELSDFAALKAAGAVAASDDGKPVANAAVMQAGMEACYKLDLPVVSHCEDLDIIAGGIINKGAVSEALGVKGMDRTSEDTITAREVTLAESTGTRIHICHVSTETSVALIRDAKKRGVQVTCESAPHYMLLTDKELLRRDANWRMNPPLREQRDCEAIIEGFCDGTIDAMITDHAPHSPEEKADFEKAPNGIIGLETSFAASCTALVASGRMSLARLIELMSVNPCRILSIPGGEIRVGGPADLVLLAPEERWTFTEADIGSKSRNTPFLGTEFTGRVHCTIKGGEITWQLKK</sequence>
<feature type="binding site" evidence="6">
    <location>
        <position position="256"/>
    </location>
    <ligand>
        <name>substrate</name>
    </ligand>
</feature>
<dbReference type="InterPro" id="IPR004722">
    <property type="entry name" value="DHOase"/>
</dbReference>
<dbReference type="InterPro" id="IPR011059">
    <property type="entry name" value="Metal-dep_hydrolase_composite"/>
</dbReference>
<comment type="caution">
    <text evidence="6">Lacks conserved residue(s) required for the propagation of feature annotation.</text>
</comment>
<dbReference type="InterPro" id="IPR032466">
    <property type="entry name" value="Metal_Hydrolase"/>
</dbReference>
<dbReference type="NCBIfam" id="TIGR00857">
    <property type="entry name" value="pyrC_multi"/>
    <property type="match status" value="1"/>
</dbReference>
<evidence type="ECO:0000256" key="6">
    <source>
        <dbReference type="HAMAP-Rule" id="MF_00220"/>
    </source>
</evidence>
<feature type="active site" evidence="6">
    <location>
        <position position="283"/>
    </location>
</feature>
<dbReference type="Proteomes" id="UP000724149">
    <property type="component" value="Unassembled WGS sequence"/>
</dbReference>
<dbReference type="SUPFAM" id="SSF51556">
    <property type="entry name" value="Metallo-dependent hydrolases"/>
    <property type="match status" value="1"/>
</dbReference>
<evidence type="ECO:0000256" key="1">
    <source>
        <dbReference type="ARBA" id="ARBA00002368"/>
    </source>
</evidence>
<dbReference type="PANTHER" id="PTHR43668:SF2">
    <property type="entry name" value="ALLANTOINASE"/>
    <property type="match status" value="1"/>
</dbReference>
<evidence type="ECO:0000256" key="2">
    <source>
        <dbReference type="ARBA" id="ARBA00010286"/>
    </source>
</evidence>
<organism evidence="8 9">
    <name type="scientific">Hydrogenoanaerobacterium saccharovorans</name>
    <dbReference type="NCBI Taxonomy" id="474960"/>
    <lineage>
        <taxon>Bacteria</taxon>
        <taxon>Bacillati</taxon>
        <taxon>Bacillota</taxon>
        <taxon>Clostridia</taxon>
        <taxon>Eubacteriales</taxon>
        <taxon>Oscillospiraceae</taxon>
        <taxon>Hydrogenoanaerobacterium</taxon>
    </lineage>
</organism>
<dbReference type="EC" id="3.5.2.3" evidence="6"/>
<feature type="binding site" evidence="6">
    <location>
        <position position="41"/>
    </location>
    <ligand>
        <name>Zn(2+)</name>
        <dbReference type="ChEBI" id="CHEBI:29105"/>
        <label>1</label>
    </ligand>
</feature>
<dbReference type="CDD" id="cd01317">
    <property type="entry name" value="DHOase_IIa"/>
    <property type="match status" value="1"/>
</dbReference>
<comment type="cofactor">
    <cofactor evidence="6">
        <name>Zn(2+)</name>
        <dbReference type="ChEBI" id="CHEBI:29105"/>
    </cofactor>
    <text evidence="6">Binds 2 Zn(2+) ions per subunit.</text>
</comment>
<dbReference type="Gene3D" id="3.20.20.140">
    <property type="entry name" value="Metal-dependent hydrolases"/>
    <property type="match status" value="1"/>
</dbReference>
<gene>
    <name evidence="6" type="primary">pyrC</name>
    <name evidence="8" type="ORF">H9X81_02795</name>
</gene>
<feature type="binding site" evidence="6">
    <location>
        <position position="39"/>
    </location>
    <ligand>
        <name>Zn(2+)</name>
        <dbReference type="ChEBI" id="CHEBI:29105"/>
        <label>1</label>
    </ligand>
</feature>
<dbReference type="InterPro" id="IPR002195">
    <property type="entry name" value="Dihydroorotase_CS"/>
</dbReference>
<comment type="catalytic activity">
    <reaction evidence="6">
        <text>(S)-dihydroorotate + H2O = N-carbamoyl-L-aspartate + H(+)</text>
        <dbReference type="Rhea" id="RHEA:24296"/>
        <dbReference type="ChEBI" id="CHEBI:15377"/>
        <dbReference type="ChEBI" id="CHEBI:15378"/>
        <dbReference type="ChEBI" id="CHEBI:30864"/>
        <dbReference type="ChEBI" id="CHEBI:32814"/>
        <dbReference type="EC" id="3.5.2.3"/>
    </reaction>
</comment>
<dbReference type="EMBL" id="JACSNR010000002">
    <property type="protein sequence ID" value="MBM6922626.1"/>
    <property type="molecule type" value="Genomic_DNA"/>
</dbReference>
<keyword evidence="9" id="KW-1185">Reference proteome</keyword>
<feature type="domain" description="Dihydroorotase catalytic" evidence="7">
    <location>
        <begin position="29"/>
        <end position="214"/>
    </location>
</feature>
<evidence type="ECO:0000313" key="9">
    <source>
        <dbReference type="Proteomes" id="UP000724149"/>
    </source>
</evidence>
<feature type="binding site" evidence="6">
    <location>
        <position position="283"/>
    </location>
    <ligand>
        <name>Zn(2+)</name>
        <dbReference type="ChEBI" id="CHEBI:29105"/>
        <label>1</label>
    </ligand>
</feature>
<comment type="caution">
    <text evidence="8">The sequence shown here is derived from an EMBL/GenBank/DDBJ whole genome shotgun (WGS) entry which is preliminary data.</text>
</comment>
<evidence type="ECO:0000313" key="8">
    <source>
        <dbReference type="EMBL" id="MBM6922626.1"/>
    </source>
</evidence>
<keyword evidence="5 6" id="KW-0665">Pyrimidine biosynthesis</keyword>
<dbReference type="Gene3D" id="2.30.40.10">
    <property type="entry name" value="Urease, subunit C, domain 1"/>
    <property type="match status" value="1"/>
</dbReference>
<accession>A0ABS2GKG4</accession>
<evidence type="ECO:0000256" key="5">
    <source>
        <dbReference type="ARBA" id="ARBA00022975"/>
    </source>
</evidence>
<evidence type="ECO:0000259" key="7">
    <source>
        <dbReference type="Pfam" id="PF12890"/>
    </source>
</evidence>
<comment type="pathway">
    <text evidence="6">Pyrimidine metabolism; UMP biosynthesis via de novo pathway; (S)-dihydroorotate from bicarbonate: step 3/3.</text>
</comment>
<feature type="binding site" evidence="6">
    <location>
        <position position="157"/>
    </location>
    <ligand>
        <name>Zn(2+)</name>
        <dbReference type="ChEBI" id="CHEBI:29105"/>
        <label>2</label>
    </ligand>
</feature>
<dbReference type="InterPro" id="IPR024403">
    <property type="entry name" value="DHOase_cat"/>
</dbReference>
<feature type="binding site" evidence="6">
    <location>
        <position position="210"/>
    </location>
    <ligand>
        <name>Zn(2+)</name>
        <dbReference type="ChEBI" id="CHEBI:29105"/>
        <label>2</label>
    </ligand>
</feature>
<name>A0ABS2GKG4_9FIRM</name>
<feature type="binding site" evidence="6">
    <location>
        <position position="287"/>
    </location>
    <ligand>
        <name>substrate</name>
    </ligand>
</feature>
<keyword evidence="6" id="KW-0862">Zinc</keyword>
<reference evidence="8 9" key="1">
    <citation type="journal article" date="2021" name="Sci. Rep.">
        <title>The distribution of antibiotic resistance genes in chicken gut microbiota commensals.</title>
        <authorList>
            <person name="Juricova H."/>
            <person name="Matiasovicova J."/>
            <person name="Kubasova T."/>
            <person name="Cejkova D."/>
            <person name="Rychlik I."/>
        </authorList>
    </citation>
    <scope>NUCLEOTIDE SEQUENCE [LARGE SCALE GENOMIC DNA]</scope>
    <source>
        <strain evidence="8 9">An564</strain>
    </source>
</reference>
<keyword evidence="4 6" id="KW-0378">Hydrolase</keyword>
<dbReference type="InterPro" id="IPR050138">
    <property type="entry name" value="DHOase/Allantoinase_Hydrolase"/>
</dbReference>
<dbReference type="HAMAP" id="MF_00220_B">
    <property type="entry name" value="PyrC_classI_B"/>
    <property type="match status" value="1"/>
</dbReference>
<evidence type="ECO:0000256" key="3">
    <source>
        <dbReference type="ARBA" id="ARBA00022723"/>
    </source>
</evidence>
<feature type="binding site" evidence="6">
    <location>
        <begin position="41"/>
        <end position="43"/>
    </location>
    <ligand>
        <name>substrate</name>
    </ligand>
</feature>
<dbReference type="SUPFAM" id="SSF51338">
    <property type="entry name" value="Composite domain of metallo-dependent hydrolases"/>
    <property type="match status" value="1"/>
</dbReference>
<dbReference type="Pfam" id="PF12890">
    <property type="entry name" value="DHOase"/>
    <property type="match status" value="1"/>
</dbReference>
<comment type="similarity">
    <text evidence="2 6">Belongs to the metallo-dependent hydrolases superfamily. DHOase family. Class I DHOase subfamily.</text>
</comment>
<feature type="binding site" evidence="6">
    <location>
        <position position="130"/>
    </location>
    <ligand>
        <name>Zn(2+)</name>
        <dbReference type="ChEBI" id="CHEBI:29105"/>
        <label>2</label>
    </ligand>
</feature>
<dbReference type="PROSITE" id="PS00482">
    <property type="entry name" value="DIHYDROOROTASE_1"/>
    <property type="match status" value="1"/>
</dbReference>
<feature type="binding site" evidence="6">
    <location>
        <position position="130"/>
    </location>
    <ligand>
        <name>Zn(2+)</name>
        <dbReference type="ChEBI" id="CHEBI:29105"/>
        <label>1</label>
    </ligand>
</feature>
<evidence type="ECO:0000256" key="4">
    <source>
        <dbReference type="ARBA" id="ARBA00022801"/>
    </source>
</evidence>
<comment type="function">
    <text evidence="1 6">Catalyzes the reversible cyclization of carbamoyl aspartate to dihydroorotate.</text>
</comment>
<dbReference type="PANTHER" id="PTHR43668">
    <property type="entry name" value="ALLANTOINASE"/>
    <property type="match status" value="1"/>
</dbReference>
<feature type="binding site" evidence="6">
    <location>
        <position position="73"/>
    </location>
    <ligand>
        <name>substrate</name>
    </ligand>
</feature>
<keyword evidence="3 6" id="KW-0479">Metal-binding</keyword>